<dbReference type="SUPFAM" id="SSF47413">
    <property type="entry name" value="lambda repressor-like DNA-binding domains"/>
    <property type="match status" value="1"/>
</dbReference>
<name>A0A4U8SZ06_9HELI</name>
<evidence type="ECO:0000313" key="2">
    <source>
        <dbReference type="EMBL" id="TLD92265.1"/>
    </source>
</evidence>
<dbReference type="PROSITE" id="PS50943">
    <property type="entry name" value="HTH_CROC1"/>
    <property type="match status" value="1"/>
</dbReference>
<dbReference type="AlphaFoldDB" id="A0A4U8SZ06"/>
<evidence type="ECO:0000313" key="3">
    <source>
        <dbReference type="Proteomes" id="UP000029921"/>
    </source>
</evidence>
<dbReference type="GO" id="GO:0003677">
    <property type="term" value="F:DNA binding"/>
    <property type="evidence" value="ECO:0007669"/>
    <property type="project" value="InterPro"/>
</dbReference>
<dbReference type="Proteomes" id="UP000029921">
    <property type="component" value="Unassembled WGS sequence"/>
</dbReference>
<dbReference type="InterPro" id="IPR010982">
    <property type="entry name" value="Lambda_DNA-bd_dom_sf"/>
</dbReference>
<dbReference type="SMART" id="SM00530">
    <property type="entry name" value="HTH_XRE"/>
    <property type="match status" value="1"/>
</dbReference>
<proteinExistence type="predicted"/>
<dbReference type="Pfam" id="PF01381">
    <property type="entry name" value="HTH_3"/>
    <property type="match status" value="1"/>
</dbReference>
<accession>A0A4U8SZ06</accession>
<evidence type="ECO:0000259" key="1">
    <source>
        <dbReference type="PROSITE" id="PS50943"/>
    </source>
</evidence>
<dbReference type="Gene3D" id="1.10.260.40">
    <property type="entry name" value="lambda repressor-like DNA-binding domains"/>
    <property type="match status" value="1"/>
</dbReference>
<keyword evidence="3" id="KW-1185">Reference proteome</keyword>
<organism evidence="2 3">
    <name type="scientific">Helicobacter magdeburgensis</name>
    <dbReference type="NCBI Taxonomy" id="471858"/>
    <lineage>
        <taxon>Bacteria</taxon>
        <taxon>Pseudomonadati</taxon>
        <taxon>Campylobacterota</taxon>
        <taxon>Epsilonproteobacteria</taxon>
        <taxon>Campylobacterales</taxon>
        <taxon>Helicobacteraceae</taxon>
        <taxon>Helicobacter</taxon>
    </lineage>
</organism>
<dbReference type="RefSeq" id="WP_034584862.1">
    <property type="nucleotide sequence ID" value="NZ_JRPE02000007.1"/>
</dbReference>
<sequence length="90" mass="10543">MEKHKIDFFEDIDKEQIQSFYHRIANNVARIRKEKGVSQLELSLAIGYKSVSLIAGAEAKYKNIHFNLEHLYKIAQVLQVDIKDFFDETN</sequence>
<protein>
    <submittedName>
        <fullName evidence="2">XRE family transcriptional regulator</fullName>
    </submittedName>
</protein>
<dbReference type="EMBL" id="JRPE02000007">
    <property type="protein sequence ID" value="TLD92265.1"/>
    <property type="molecule type" value="Genomic_DNA"/>
</dbReference>
<feature type="domain" description="HTH cro/C1-type" evidence="1">
    <location>
        <begin position="28"/>
        <end position="85"/>
    </location>
</feature>
<comment type="caution">
    <text evidence="2">The sequence shown here is derived from an EMBL/GenBank/DDBJ whole genome shotgun (WGS) entry which is preliminary data.</text>
</comment>
<gene>
    <name evidence="2" type="ORF">LS74_005870</name>
</gene>
<reference evidence="2 3" key="1">
    <citation type="journal article" date="2014" name="Genome Announc.">
        <title>Draft genome sequences of eight enterohepatic helicobacter species isolated from both laboratory and wild rodents.</title>
        <authorList>
            <person name="Sheh A."/>
            <person name="Shen Z."/>
            <person name="Fox J.G."/>
        </authorList>
    </citation>
    <scope>NUCLEOTIDE SEQUENCE [LARGE SCALE GENOMIC DNA]</scope>
    <source>
        <strain evidence="2 3">MIT 96-1001</strain>
    </source>
</reference>
<dbReference type="InterPro" id="IPR001387">
    <property type="entry name" value="Cro/C1-type_HTH"/>
</dbReference>